<evidence type="ECO:0000259" key="4">
    <source>
        <dbReference type="Pfam" id="PF24981"/>
    </source>
</evidence>
<dbReference type="InterPro" id="IPR052456">
    <property type="entry name" value="CTLH_complex_component"/>
</dbReference>
<keyword evidence="1" id="KW-0880">Kelch repeat</keyword>
<dbReference type="SUPFAM" id="SSF117281">
    <property type="entry name" value="Kelch motif"/>
    <property type="match status" value="1"/>
</dbReference>
<dbReference type="InterPro" id="IPR056737">
    <property type="entry name" value="Beta-prop_ATRN-MKLN-like"/>
</dbReference>
<dbReference type="InterPro" id="IPR015915">
    <property type="entry name" value="Kelch-typ_b-propeller"/>
</dbReference>
<feature type="domain" description="Muskelin N-terminal" evidence="3">
    <location>
        <begin position="10"/>
        <end position="203"/>
    </location>
</feature>
<evidence type="ECO:0000313" key="5">
    <source>
        <dbReference type="EMBL" id="CAH3117694.1"/>
    </source>
</evidence>
<comment type="caution">
    <text evidence="5">The sequence shown here is derived from an EMBL/GenBank/DDBJ whole genome shotgun (WGS) entry which is preliminary data.</text>
</comment>
<dbReference type="EMBL" id="CALNXK010000031">
    <property type="protein sequence ID" value="CAH3117694.1"/>
    <property type="molecule type" value="Genomic_DNA"/>
</dbReference>
<reference evidence="5 6" key="1">
    <citation type="submission" date="2022-05" db="EMBL/GenBank/DDBJ databases">
        <authorList>
            <consortium name="Genoscope - CEA"/>
            <person name="William W."/>
        </authorList>
    </citation>
    <scope>NUCLEOTIDE SEQUENCE [LARGE SCALE GENOMIC DNA]</scope>
</reference>
<dbReference type="Proteomes" id="UP001159405">
    <property type="component" value="Unassembled WGS sequence"/>
</dbReference>
<dbReference type="InterPro" id="IPR008979">
    <property type="entry name" value="Galactose-bd-like_sf"/>
</dbReference>
<evidence type="ECO:0000259" key="3">
    <source>
        <dbReference type="Pfam" id="PF06588"/>
    </source>
</evidence>
<dbReference type="Pfam" id="PF24981">
    <property type="entry name" value="Beta-prop_ATRN-LZTR1"/>
    <property type="match status" value="1"/>
</dbReference>
<dbReference type="InterPro" id="IPR006652">
    <property type="entry name" value="Kelch_1"/>
</dbReference>
<evidence type="ECO:0000313" key="6">
    <source>
        <dbReference type="Proteomes" id="UP001159405"/>
    </source>
</evidence>
<dbReference type="PANTHER" id="PTHR15526">
    <property type="entry name" value="MUSKELIN"/>
    <property type="match status" value="1"/>
</dbReference>
<dbReference type="InterPro" id="IPR006594">
    <property type="entry name" value="LisH"/>
</dbReference>
<keyword evidence="2" id="KW-0677">Repeat</keyword>
<dbReference type="SUPFAM" id="SSF49785">
    <property type="entry name" value="Galactose-binding domain-like"/>
    <property type="match status" value="1"/>
</dbReference>
<name>A0ABN8NPU0_9CNID</name>
<evidence type="ECO:0000256" key="1">
    <source>
        <dbReference type="ARBA" id="ARBA00022441"/>
    </source>
</evidence>
<protein>
    <recommendedName>
        <fullName evidence="7">Muskelin</fullName>
    </recommendedName>
</protein>
<dbReference type="Pfam" id="PF06588">
    <property type="entry name" value="Muskelin_N"/>
    <property type="match status" value="1"/>
</dbReference>
<dbReference type="Gene3D" id="2.120.10.80">
    <property type="entry name" value="Kelch-type beta propeller"/>
    <property type="match status" value="2"/>
</dbReference>
<gene>
    <name evidence="5" type="ORF">PLOB_00026038</name>
</gene>
<dbReference type="Pfam" id="PF01344">
    <property type="entry name" value="Kelch_1"/>
    <property type="match status" value="1"/>
</dbReference>
<feature type="domain" description="Attractin/MKLN-like beta-propeller" evidence="4">
    <location>
        <begin position="353"/>
        <end position="547"/>
    </location>
</feature>
<evidence type="ECO:0008006" key="7">
    <source>
        <dbReference type="Google" id="ProtNLM"/>
    </source>
</evidence>
<dbReference type="InterPro" id="IPR010565">
    <property type="entry name" value="Muskelin_N"/>
</dbReference>
<dbReference type="PANTHER" id="PTHR15526:SF5">
    <property type="entry name" value="MUSKELIN"/>
    <property type="match status" value="1"/>
</dbReference>
<dbReference type="PROSITE" id="PS50896">
    <property type="entry name" value="LISH"/>
    <property type="match status" value="1"/>
</dbReference>
<proteinExistence type="predicted"/>
<dbReference type="Gene3D" id="2.60.120.260">
    <property type="entry name" value="Galactose-binding domain-like"/>
    <property type="match status" value="1"/>
</dbReference>
<accession>A0ABN8NPU0</accession>
<organism evidence="5 6">
    <name type="scientific">Porites lobata</name>
    <dbReference type="NCBI Taxonomy" id="104759"/>
    <lineage>
        <taxon>Eukaryota</taxon>
        <taxon>Metazoa</taxon>
        <taxon>Cnidaria</taxon>
        <taxon>Anthozoa</taxon>
        <taxon>Hexacorallia</taxon>
        <taxon>Scleractinia</taxon>
        <taxon>Fungiina</taxon>
        <taxon>Poritidae</taxon>
        <taxon>Porites</taxon>
    </lineage>
</organism>
<evidence type="ECO:0000256" key="2">
    <source>
        <dbReference type="ARBA" id="ARBA00022737"/>
    </source>
</evidence>
<keyword evidence="6" id="KW-1185">Reference proteome</keyword>
<sequence length="722" mass="83371">MAASGSVSPRVLTYSIHKCSSHSSNYLPTNILVDKPNDQSSRWSSDSNSPPQFLILKLDKPAVVMTVTFGKYEKTHVCNLRKFKIYGGLNDDHMTELLHSGLRNDHIKETFNLKHELDGKMFPCNYIKIVPIMSHGPSFNFSIWFVELQGMNDPEIVEPSLAWFNTYREREAIRLCLKHFRQHNYTEAFESLQKRTKIALEHPMLTELHQKLVINNDFDGCEKIIEEASKDAIFNHYISQQEYKPKWTAIIPLAQNADPVSSRPGMRGGHQMLIDMETQVIYLIGGWDGMVDLSDFWAFSVESGLWTCLSRNTEQDGGPCARSCHKMCLDSKKKLIYTLGRYLDSEMRSSTPLKNDFYVYDITSNQWTLISQDTSTEGGPPLIFDHQMCMDVEKSTIYVFGGRVLTSVSGDERAQEPVFSGLYSYHCPTNTWTRLKDDCAELRSRIGHSMLFHSDKRLLYIFAGQRGREFLSDFITYHVDTQEISLVLDGNNQVPAQGFTQRATIDPELNEIHVLSGLSKDKEKREETVRNSFWVFNLERKIWSCVYKNENMGQQYWTKMQNVEPCPRFAHQLVYDHLHKVHYLFGGNPGKSSLPKMRLDDFWSLKLSRPSREHLLRRCRYLIRKQRFREMASRDPFEALRYLQNELSETVAHDDIEESQEFRLLASSLFSHPASIDITDSEPLSPPSDGFTGRTQLFDTLVSFFPEHMTQPKGNLVDLITF</sequence>